<evidence type="ECO:0000313" key="1">
    <source>
        <dbReference type="EMBL" id="SVC70221.1"/>
    </source>
</evidence>
<protein>
    <submittedName>
        <fullName evidence="1">Uncharacterized protein</fullName>
    </submittedName>
</protein>
<accession>A0A382PEB4</accession>
<name>A0A382PEB4_9ZZZZ</name>
<reference evidence="1" key="1">
    <citation type="submission" date="2018-05" db="EMBL/GenBank/DDBJ databases">
        <authorList>
            <person name="Lanie J.A."/>
            <person name="Ng W.-L."/>
            <person name="Kazmierczak K.M."/>
            <person name="Andrzejewski T.M."/>
            <person name="Davidsen T.M."/>
            <person name="Wayne K.J."/>
            <person name="Tettelin H."/>
            <person name="Glass J.I."/>
            <person name="Rusch D."/>
            <person name="Podicherti R."/>
            <person name="Tsui H.-C.T."/>
            <person name="Winkler M.E."/>
        </authorList>
    </citation>
    <scope>NUCLEOTIDE SEQUENCE</scope>
</reference>
<gene>
    <name evidence="1" type="ORF">METZ01_LOCUS323075</name>
</gene>
<feature type="non-terminal residue" evidence="1">
    <location>
        <position position="1"/>
    </location>
</feature>
<proteinExistence type="predicted"/>
<sequence length="45" mass="4864">VKSTSEAVALTLPLSDLVAYTVNPVLRVLSLTKAIKSLDQYQEGM</sequence>
<organism evidence="1">
    <name type="scientific">marine metagenome</name>
    <dbReference type="NCBI Taxonomy" id="408172"/>
    <lineage>
        <taxon>unclassified sequences</taxon>
        <taxon>metagenomes</taxon>
        <taxon>ecological metagenomes</taxon>
    </lineage>
</organism>
<dbReference type="EMBL" id="UINC01105920">
    <property type="protein sequence ID" value="SVC70221.1"/>
    <property type="molecule type" value="Genomic_DNA"/>
</dbReference>
<dbReference type="AlphaFoldDB" id="A0A382PEB4"/>